<dbReference type="InParanoid" id="A0A1S3IIC1"/>
<dbReference type="RefSeq" id="XP_013397873.1">
    <property type="nucleotide sequence ID" value="XM_013542419.1"/>
</dbReference>
<gene>
    <name evidence="7" type="primary">LOC106164487</name>
</gene>
<name>A0A1S3IIC1_LINAN</name>
<evidence type="ECO:0000256" key="4">
    <source>
        <dbReference type="SAM" id="SignalP"/>
    </source>
</evidence>
<dbReference type="InterPro" id="IPR001820">
    <property type="entry name" value="TIMP"/>
</dbReference>
<evidence type="ECO:0000313" key="7">
    <source>
        <dbReference type="RefSeq" id="XP_013397873.1"/>
    </source>
</evidence>
<dbReference type="Proteomes" id="UP000085678">
    <property type="component" value="Unplaced"/>
</dbReference>
<dbReference type="PROSITE" id="PS50189">
    <property type="entry name" value="NTR"/>
    <property type="match status" value="1"/>
</dbReference>
<evidence type="ECO:0000256" key="2">
    <source>
        <dbReference type="ARBA" id="ARBA00022525"/>
    </source>
</evidence>
<dbReference type="InterPro" id="IPR001134">
    <property type="entry name" value="Netrin_domain"/>
</dbReference>
<dbReference type="KEGG" id="lak:106164487"/>
<dbReference type="AlphaFoldDB" id="A0A1S3IIC1"/>
<evidence type="ECO:0000256" key="1">
    <source>
        <dbReference type="ARBA" id="ARBA00004613"/>
    </source>
</evidence>
<feature type="domain" description="NTR" evidence="5">
    <location>
        <begin position="20"/>
        <end position="167"/>
    </location>
</feature>
<evidence type="ECO:0000259" key="5">
    <source>
        <dbReference type="PROSITE" id="PS50189"/>
    </source>
</evidence>
<comment type="subcellular location">
    <subcellularLocation>
        <location evidence="1">Secreted</location>
    </subcellularLocation>
</comment>
<dbReference type="SUPFAM" id="SSF50242">
    <property type="entry name" value="TIMP-like"/>
    <property type="match status" value="1"/>
</dbReference>
<sequence length="168" mass="18784">MIAVSALLLLGVFVLQASACTYFCPQVLVLRGYVNDKGEFVEDKSFTYCPDKMDFIIKGYVEGSSIVSEEPQKRGSVKTVEYTVRVDQVFKAPASVTVGSTVIFPEKYREDPLLPSCGEVKLTKDATYLLRGVKTQSGFKLANMCDFGKEWKYVPELEKKYLTTEGCK</sequence>
<dbReference type="GO" id="GO:0008191">
    <property type="term" value="F:metalloendopeptidase inhibitor activity"/>
    <property type="evidence" value="ECO:0007669"/>
    <property type="project" value="InterPro"/>
</dbReference>
<feature type="chain" id="PRO_5010383610" evidence="4">
    <location>
        <begin position="20"/>
        <end position="168"/>
    </location>
</feature>
<keyword evidence="4" id="KW-0732">Signal</keyword>
<dbReference type="GO" id="GO:0005576">
    <property type="term" value="C:extracellular region"/>
    <property type="evidence" value="ECO:0007669"/>
    <property type="project" value="UniProtKB-SubCell"/>
</dbReference>
<dbReference type="InterPro" id="IPR008993">
    <property type="entry name" value="TIMP-like_OB-fold"/>
</dbReference>
<proteinExistence type="predicted"/>
<dbReference type="Pfam" id="PF00965">
    <property type="entry name" value="TIMP"/>
    <property type="match status" value="1"/>
</dbReference>
<feature type="signal peptide" evidence="4">
    <location>
        <begin position="1"/>
        <end position="19"/>
    </location>
</feature>
<dbReference type="Gene3D" id="2.40.50.120">
    <property type="match status" value="1"/>
</dbReference>
<reference evidence="7" key="1">
    <citation type="submission" date="2025-08" db="UniProtKB">
        <authorList>
            <consortium name="RefSeq"/>
        </authorList>
    </citation>
    <scope>IDENTIFICATION</scope>
    <source>
        <tissue evidence="7">Gonads</tissue>
    </source>
</reference>
<keyword evidence="3" id="KW-1015">Disulfide bond</keyword>
<accession>A0A1S3IIC1</accession>
<evidence type="ECO:0000256" key="3">
    <source>
        <dbReference type="ARBA" id="ARBA00023157"/>
    </source>
</evidence>
<organism evidence="6 7">
    <name type="scientific">Lingula anatina</name>
    <name type="common">Brachiopod</name>
    <name type="synonym">Lingula unguis</name>
    <dbReference type="NCBI Taxonomy" id="7574"/>
    <lineage>
        <taxon>Eukaryota</taxon>
        <taxon>Metazoa</taxon>
        <taxon>Spiralia</taxon>
        <taxon>Lophotrochozoa</taxon>
        <taxon>Brachiopoda</taxon>
        <taxon>Linguliformea</taxon>
        <taxon>Lingulata</taxon>
        <taxon>Lingulida</taxon>
        <taxon>Linguloidea</taxon>
        <taxon>Lingulidae</taxon>
        <taxon>Lingula</taxon>
    </lineage>
</organism>
<keyword evidence="6" id="KW-1185">Reference proteome</keyword>
<protein>
    <submittedName>
        <fullName evidence="7">Uncharacterized protein LOC106164487</fullName>
    </submittedName>
</protein>
<dbReference type="GeneID" id="106164487"/>
<evidence type="ECO:0000313" key="6">
    <source>
        <dbReference type="Proteomes" id="UP000085678"/>
    </source>
</evidence>
<keyword evidence="2" id="KW-0964">Secreted</keyword>